<dbReference type="GO" id="GO:0045735">
    <property type="term" value="F:nutrient reservoir activity"/>
    <property type="evidence" value="ECO:0007669"/>
    <property type="project" value="UniProtKB-KW"/>
</dbReference>
<dbReference type="Gene3D" id="1.25.10.20">
    <property type="entry name" value="Vitellinogen, superhelical"/>
    <property type="match status" value="1"/>
</dbReference>
<dbReference type="InterPro" id="IPR001747">
    <property type="entry name" value="Vitellogenin_N"/>
</dbReference>
<dbReference type="Pfam" id="PF01347">
    <property type="entry name" value="Vitellogenin_N"/>
    <property type="match status" value="1"/>
</dbReference>
<evidence type="ECO:0000256" key="5">
    <source>
        <dbReference type="PROSITE-ProRule" id="PRU00557"/>
    </source>
</evidence>
<sequence>MKLLVLAATIVVVSSGQLSDVVVESPWPWQVGKLYRYDVETHTLARYLDSFSSGNAFRAKFTVRAKSDGYLQARLENPEYAKVYQKLEQHDPMPEDLKYVPVANLDKPFEIYIEGGRILSVKLPFSVTLMQENLIKGLIGSLQVDLTSHRNVKSSHDTYDTQVQQGLFRKMEIDVTGDCETLYTVSPAASEWRRELPSFASDDEPIEITKSKNYGHCHHRVDYHFGVPEGAEWSGTAHKTGKEQFINRATVSRMLVGKNGHIYKAETTSTVTAHPHLYGEQKAQVHGKVRFNLMSYEDDNEPAWVYPEGAREVTNLLYALTAKPIDIGDSSSSEKSIKIEKHPRQRRSSRMKSFVSINKKIVTETHGSSSSSESDSVYVNDDIPNINEPAYASLYMNPDLHGDKKQNPMNAQKLLQEIAQQLQNPNNMPKADTLSKFNILVRVIASMSYGQLGLTSRSIEIAKLANDVVKSNMWMIYRDAVAQAGTLPAFQQIKAWIESKKLEGEEAAEVISVLAVSLRYPTKVVMKQFFDLAMNPEVTKQMFLNDTALIAAAKLINMGQVNNETVHRYYPTHMYGRPSPKEDAFVINEILPRLSQELQLAIENGDSRKSQVYIKAIGELGHPAILDIFKPYLEGKIPASTYLRTRIIEHLYVLAKGRDDYVRAVLFSVLKNTAEPYEVRVAAIDKIFMSRPSTAMMMAMAQMTKDDPSIQIRAALKSAITSASELKNPRFHDLARTAAAVKDMLTSEEFGLQYSGKNFLEHYDRDEQPSSMSVLSRLGSKDSLLPKYWRYSWKGRDGGWDQETVISGAASSWQELFDLFADQMFGQRKPDQYPEYNPKYSAEKIADMLNVKKDDRESSEGSFYINLLNQRRYFAFNENDVKELGIKFREYLTNLKDVAKQYTKVVNRNQVSVMFPIATGVPFIYKYKEPVLLHVRTVTKGNVDFKDREEYRSSASINSELRIIYAENHDGNVGFLDTLGNQLASVGLVRKSQLNIPIKIDLEMKSGEAKFHLSPMEPEQDNTIAHYSVWPYSANQKKDTLTPISQDPISRVIMRPEKVAQIDSKFGQNFGSIFQLQGYSYSEDYRYIGDMLKSYNYLTSIIRMFKQKDIAQTHFNLRYLGKQSKNKGVTITVAYDTLYNQKETGVMPITASDVKDSTPNSPSRREELIKRVIAGIQSSRAHVVDLSAKFETEQKLEYTATLAIGASVVDQKIQFALFAGRNSDQYGSNQLNAVGRVTKPLSDSPINFQKALEKELKMDFEADILYNQKENIHILGSAERTKRYIEELQKEPQVKRCLENYARGNYYQHDCHEAVVMAHAPDNFKFSVSYKDVSSGTKNAAAYAYRILDGLNLWRSDINMAKTLPAGKLELNVDALYWTRNLNLIVNSRFGELRVNNIPIPEVTSRAVSMYLPISAYERILNYYTWHQYQPYCSVDSNRVRTFSNREYDYTLSPSWHVVMHDDRPGRNEDLVVLSRRPQEMKMQIYLSYRSYTGKYIEMEVQPAPDTQQKHSVQVKTNAKKVSEGELTTYWDDVNDSPLLEYYSTGDNVLMIKLRENRLRIVYDGERSVVLSRDNRKNIRGICGRMSGDPRDDYLTPSGLVDKPEYYGASYALIEDENDPRTQELQSEAKRKAYEPRKQYTTILQSDNKWQNAMLSSSEDDWDSQIVYRARNYGKSKGKCKVVPQVQYYENQSQICITTSSLPSCQSSCSGGSYKIQSTQVVCRSKLDSQFQSYRDEIKLGKSPKVSGEPRTVDYRVPSSCKS</sequence>
<dbReference type="Gene3D" id="2.20.80.10">
    <property type="entry name" value="Lipovitellin-phosvitin complex, chain A, domain 4"/>
    <property type="match status" value="1"/>
</dbReference>
<evidence type="ECO:0000256" key="4">
    <source>
        <dbReference type="ARBA" id="ARBA00023180"/>
    </source>
</evidence>
<dbReference type="PROSITE" id="PS51211">
    <property type="entry name" value="VITELLOGENIN"/>
    <property type="match status" value="1"/>
</dbReference>
<dbReference type="PANTHER" id="PTHR23345:SF15">
    <property type="entry name" value="VITELLOGENIN 1-RELATED"/>
    <property type="match status" value="1"/>
</dbReference>
<dbReference type="Proteomes" id="UP000007151">
    <property type="component" value="Unassembled WGS sequence"/>
</dbReference>
<keyword evidence="1" id="KW-0732">Signal</keyword>
<reference evidence="6 7" key="1">
    <citation type="journal article" date="2011" name="Cell">
        <title>The monarch butterfly genome yields insights into long-distance migration.</title>
        <authorList>
            <person name="Zhan S."/>
            <person name="Merlin C."/>
            <person name="Boore J.L."/>
            <person name="Reppert S.M."/>
        </authorList>
    </citation>
    <scope>NUCLEOTIDE SEQUENCE [LARGE SCALE GENOMIC DNA]</scope>
    <source>
        <strain evidence="6">F-2</strain>
    </source>
</reference>
<dbReference type="STRING" id="278856.A0A212ES36"/>
<keyword evidence="2" id="KW-0758">Storage protein</keyword>
<dbReference type="SUPFAM" id="SSF56968">
    <property type="entry name" value="Lipovitellin-phosvitin complex, beta-sheet shell regions"/>
    <property type="match status" value="2"/>
</dbReference>
<dbReference type="InterPro" id="IPR050733">
    <property type="entry name" value="Vitellogenin/Apolipophorin"/>
</dbReference>
<comment type="caution">
    <text evidence="6">The sequence shown here is derived from an EMBL/GenBank/DDBJ whole genome shotgun (WGS) entry which is preliminary data.</text>
</comment>
<protein>
    <submittedName>
        <fullName evidence="6">Vitellogenin</fullName>
    </submittedName>
</protein>
<evidence type="ECO:0000256" key="2">
    <source>
        <dbReference type="ARBA" id="ARBA00022761"/>
    </source>
</evidence>
<keyword evidence="3" id="KW-1015">Disulfide bond</keyword>
<proteinExistence type="predicted"/>
<dbReference type="Pfam" id="PF00094">
    <property type="entry name" value="VWD"/>
    <property type="match status" value="1"/>
</dbReference>
<dbReference type="Gene3D" id="2.30.230.10">
    <property type="entry name" value="Lipovitellin, beta-sheet shell regions, chain A"/>
    <property type="match status" value="1"/>
</dbReference>
<evidence type="ECO:0000313" key="7">
    <source>
        <dbReference type="Proteomes" id="UP000007151"/>
    </source>
</evidence>
<dbReference type="Pfam" id="PF09172">
    <property type="entry name" value="Vit_open_b-sht"/>
    <property type="match status" value="1"/>
</dbReference>
<dbReference type="SMART" id="SM01169">
    <property type="entry name" value="DUF1943"/>
    <property type="match status" value="1"/>
</dbReference>
<keyword evidence="7" id="KW-1185">Reference proteome</keyword>
<dbReference type="InterPro" id="IPR015819">
    <property type="entry name" value="Lipid_transp_b-sht_shell"/>
</dbReference>
<dbReference type="PROSITE" id="PS51233">
    <property type="entry name" value="VWFD"/>
    <property type="match status" value="1"/>
</dbReference>
<dbReference type="SMART" id="SM00216">
    <property type="entry name" value="VWD"/>
    <property type="match status" value="1"/>
</dbReference>
<dbReference type="InterPro" id="IPR015816">
    <property type="entry name" value="Vitellinogen_b-sht_N"/>
</dbReference>
<organism evidence="6 7">
    <name type="scientific">Danaus plexippus plexippus</name>
    <dbReference type="NCBI Taxonomy" id="278856"/>
    <lineage>
        <taxon>Eukaryota</taxon>
        <taxon>Metazoa</taxon>
        <taxon>Ecdysozoa</taxon>
        <taxon>Arthropoda</taxon>
        <taxon>Hexapoda</taxon>
        <taxon>Insecta</taxon>
        <taxon>Pterygota</taxon>
        <taxon>Neoptera</taxon>
        <taxon>Endopterygota</taxon>
        <taxon>Lepidoptera</taxon>
        <taxon>Glossata</taxon>
        <taxon>Ditrysia</taxon>
        <taxon>Papilionoidea</taxon>
        <taxon>Nymphalidae</taxon>
        <taxon>Danainae</taxon>
        <taxon>Danaini</taxon>
        <taxon>Danaina</taxon>
        <taxon>Danaus</taxon>
        <taxon>Danaus</taxon>
    </lineage>
</organism>
<dbReference type="PANTHER" id="PTHR23345">
    <property type="entry name" value="VITELLOGENIN-RELATED"/>
    <property type="match status" value="1"/>
</dbReference>
<comment type="caution">
    <text evidence="5">Lacks conserved residue(s) required for the propagation of feature annotation.</text>
</comment>
<keyword evidence="4" id="KW-0325">Glycoprotein</keyword>
<dbReference type="InterPro" id="IPR015255">
    <property type="entry name" value="Vitellinogen_open_b-sht"/>
</dbReference>
<dbReference type="KEGG" id="dpl:KGM_213644"/>
<dbReference type="InterPro" id="IPR011030">
    <property type="entry name" value="Lipovitellin_superhlx_dom"/>
</dbReference>
<dbReference type="OrthoDB" id="160294at2759"/>
<dbReference type="InterPro" id="IPR001846">
    <property type="entry name" value="VWF_type-D"/>
</dbReference>
<dbReference type="SUPFAM" id="SSF48431">
    <property type="entry name" value="Lipovitellin-phosvitin complex, superhelical domain"/>
    <property type="match status" value="1"/>
</dbReference>
<dbReference type="SMART" id="SM00638">
    <property type="entry name" value="LPD_N"/>
    <property type="match status" value="1"/>
</dbReference>
<evidence type="ECO:0000256" key="3">
    <source>
        <dbReference type="ARBA" id="ARBA00023157"/>
    </source>
</evidence>
<evidence type="ECO:0000256" key="1">
    <source>
        <dbReference type="ARBA" id="ARBA00022729"/>
    </source>
</evidence>
<dbReference type="EMBL" id="AGBW02012867">
    <property type="protein sequence ID" value="OWR44310.1"/>
    <property type="molecule type" value="Genomic_DNA"/>
</dbReference>
<name>A0A212ES36_DANPL</name>
<evidence type="ECO:0000313" key="6">
    <source>
        <dbReference type="EMBL" id="OWR44310.1"/>
    </source>
</evidence>
<dbReference type="FunFam" id="1.25.10.20:FF:000003">
    <property type="entry name" value="Vitellogenin C"/>
    <property type="match status" value="1"/>
</dbReference>
<dbReference type="GO" id="GO:0005319">
    <property type="term" value="F:lipid transporter activity"/>
    <property type="evidence" value="ECO:0007669"/>
    <property type="project" value="InterPro"/>
</dbReference>
<accession>A0A212ES36</accession>
<gene>
    <name evidence="6" type="ORF">KGM_213644</name>
</gene>
<dbReference type="eggNOG" id="KOG4338">
    <property type="taxonomic scope" value="Eukaryota"/>
</dbReference>